<name>A0ABV7UVE5_9GAMM</name>
<evidence type="ECO:0000313" key="3">
    <source>
        <dbReference type="Proteomes" id="UP001595724"/>
    </source>
</evidence>
<feature type="coiled-coil region" evidence="1">
    <location>
        <begin position="87"/>
        <end position="142"/>
    </location>
</feature>
<evidence type="ECO:0000256" key="1">
    <source>
        <dbReference type="SAM" id="Coils"/>
    </source>
</evidence>
<dbReference type="EMBL" id="JBHRYF010000008">
    <property type="protein sequence ID" value="MFC3660670.1"/>
    <property type="molecule type" value="Genomic_DNA"/>
</dbReference>
<accession>A0ABV7UVE5</accession>
<gene>
    <name evidence="2" type="ORF">ACFOM9_11385</name>
</gene>
<organism evidence="2 3">
    <name type="scientific">Luteimonas notoginsengisoli</name>
    <dbReference type="NCBI Taxonomy" id="1578200"/>
    <lineage>
        <taxon>Bacteria</taxon>
        <taxon>Pseudomonadati</taxon>
        <taxon>Pseudomonadota</taxon>
        <taxon>Gammaproteobacteria</taxon>
        <taxon>Lysobacterales</taxon>
        <taxon>Lysobacteraceae</taxon>
        <taxon>Luteimonas</taxon>
    </lineage>
</organism>
<keyword evidence="1" id="KW-0175">Coiled coil</keyword>
<dbReference type="InterPro" id="IPR031869">
    <property type="entry name" value="YscO-like"/>
</dbReference>
<dbReference type="InterPro" id="IPR053716">
    <property type="entry name" value="Flag_assembly_chemotaxis_eff"/>
</dbReference>
<dbReference type="RefSeq" id="WP_386710520.1">
    <property type="nucleotide sequence ID" value="NZ_JBHRYF010000008.1"/>
</dbReference>
<dbReference type="Gene3D" id="1.10.287.1700">
    <property type="match status" value="1"/>
</dbReference>
<reference evidence="3" key="1">
    <citation type="journal article" date="2019" name="Int. J. Syst. Evol. Microbiol.">
        <title>The Global Catalogue of Microorganisms (GCM) 10K type strain sequencing project: providing services to taxonomists for standard genome sequencing and annotation.</title>
        <authorList>
            <consortium name="The Broad Institute Genomics Platform"/>
            <consortium name="The Broad Institute Genome Sequencing Center for Infectious Disease"/>
            <person name="Wu L."/>
            <person name="Ma J."/>
        </authorList>
    </citation>
    <scope>NUCLEOTIDE SEQUENCE [LARGE SCALE GENOMIC DNA]</scope>
    <source>
        <strain evidence="3">KCTC 42211</strain>
    </source>
</reference>
<comment type="caution">
    <text evidence="2">The sequence shown here is derived from an EMBL/GenBank/DDBJ whole genome shotgun (WGS) entry which is preliminary data.</text>
</comment>
<evidence type="ECO:0008006" key="4">
    <source>
        <dbReference type="Google" id="ProtNLM"/>
    </source>
</evidence>
<sequence>MKRYPLHTLLRVREHRTDAARMVVLEKQRAVQACRDACTRIEHEILQLCDERSGQRARLLDAPPPGVDWSSVLAQREAHIDWLGAQVEAARQRLAQAHKALQAAERELVQAREAFFRAKARQEALEKRRDSWRGEQRALEARQEEDITADLLLARHHGARPTH</sequence>
<dbReference type="Pfam" id="PF16789">
    <property type="entry name" value="YscO-like"/>
    <property type="match status" value="1"/>
</dbReference>
<protein>
    <recommendedName>
        <fullName evidence="4">Flagellar FliJ protein</fullName>
    </recommendedName>
</protein>
<keyword evidence="3" id="KW-1185">Reference proteome</keyword>
<evidence type="ECO:0000313" key="2">
    <source>
        <dbReference type="EMBL" id="MFC3660670.1"/>
    </source>
</evidence>
<proteinExistence type="predicted"/>
<dbReference type="Proteomes" id="UP001595724">
    <property type="component" value="Unassembled WGS sequence"/>
</dbReference>